<organism evidence="1 2">
    <name type="scientific">Actinomadura parmotrematis</name>
    <dbReference type="NCBI Taxonomy" id="2864039"/>
    <lineage>
        <taxon>Bacteria</taxon>
        <taxon>Bacillati</taxon>
        <taxon>Actinomycetota</taxon>
        <taxon>Actinomycetes</taxon>
        <taxon>Streptosporangiales</taxon>
        <taxon>Thermomonosporaceae</taxon>
        <taxon>Actinomadura</taxon>
    </lineage>
</organism>
<gene>
    <name evidence="1" type="ORF">K1Y72_14030</name>
</gene>
<dbReference type="Pfam" id="PF04672">
    <property type="entry name" value="Methyltransf_19"/>
    <property type="match status" value="1"/>
</dbReference>
<name>A0ABS7FSW6_9ACTN</name>
<proteinExistence type="predicted"/>
<dbReference type="GO" id="GO:0008168">
    <property type="term" value="F:methyltransferase activity"/>
    <property type="evidence" value="ECO:0007669"/>
    <property type="project" value="UniProtKB-KW"/>
</dbReference>
<evidence type="ECO:0000313" key="2">
    <source>
        <dbReference type="Proteomes" id="UP000774570"/>
    </source>
</evidence>
<keyword evidence="1" id="KW-0808">Transferase</keyword>
<dbReference type="EMBL" id="JAIBOA010000008">
    <property type="protein sequence ID" value="MBW8483500.1"/>
    <property type="molecule type" value="Genomic_DNA"/>
</dbReference>
<keyword evidence="2" id="KW-1185">Reference proteome</keyword>
<evidence type="ECO:0000313" key="1">
    <source>
        <dbReference type="EMBL" id="MBW8483500.1"/>
    </source>
</evidence>
<dbReference type="Gene3D" id="3.40.50.150">
    <property type="entry name" value="Vaccinia Virus protein VP39"/>
    <property type="match status" value="1"/>
</dbReference>
<protein>
    <submittedName>
        <fullName evidence="1">SAM-dependent methyltransferase</fullName>
    </submittedName>
</protein>
<dbReference type="RefSeq" id="WP_220166738.1">
    <property type="nucleotide sequence ID" value="NZ_JAIBOA010000008.1"/>
</dbReference>
<accession>A0ABS7FSW6</accession>
<dbReference type="InterPro" id="IPR006764">
    <property type="entry name" value="SAM_dep_MeTrfase_SAV2177_type"/>
</dbReference>
<dbReference type="Proteomes" id="UP000774570">
    <property type="component" value="Unassembled WGS sequence"/>
</dbReference>
<dbReference type="SUPFAM" id="SSF53335">
    <property type="entry name" value="S-adenosyl-L-methionine-dependent methyltransferases"/>
    <property type="match status" value="1"/>
</dbReference>
<dbReference type="PIRSF" id="PIRSF017393">
    <property type="entry name" value="MTase_SAV2177"/>
    <property type="match status" value="1"/>
</dbReference>
<dbReference type="GO" id="GO:0032259">
    <property type="term" value="P:methylation"/>
    <property type="evidence" value="ECO:0007669"/>
    <property type="project" value="UniProtKB-KW"/>
</dbReference>
<reference evidence="1 2" key="1">
    <citation type="submission" date="2021-07" db="EMBL/GenBank/DDBJ databases">
        <title>Actinomadura sp. PM05-2 isolated from lichen.</title>
        <authorList>
            <person name="Somphong A."/>
            <person name="Phongsopitanun W."/>
            <person name="Tanasupawat S."/>
            <person name="Peongsungnone V."/>
        </authorList>
    </citation>
    <scope>NUCLEOTIDE SEQUENCE [LARGE SCALE GENOMIC DNA]</scope>
    <source>
        <strain evidence="1 2">PM05-2</strain>
    </source>
</reference>
<keyword evidence="1" id="KW-0489">Methyltransferase</keyword>
<sequence>MSGDRVPAGIDPTVPSAARMYDFYLGGKDNFEIDRIRGEQVAQGFPEVREVARANRAFLGAAVRDAARAGIDQYVDLGAGLPTQGHVHEAARPIRPATKVVYVDVDPIACAHARALLPDDATAVVHADIRTPATVLEDAQVARLIDWDRPVALLLVSVLHFIGEDEDPDGIIGAFTARMAPGSRLILTVASGPDLDADVSALTDAYRGAGTGTGGLRSRARIERFYEGFPLLPPGLVDVREWPGIEAPPATPGAVRLLAGVGEKPAG</sequence>
<comment type="caution">
    <text evidence="1">The sequence shown here is derived from an EMBL/GenBank/DDBJ whole genome shotgun (WGS) entry which is preliminary data.</text>
</comment>
<dbReference type="InterPro" id="IPR029063">
    <property type="entry name" value="SAM-dependent_MTases_sf"/>
</dbReference>